<dbReference type="Proteomes" id="UP000029409">
    <property type="component" value="Chromosome"/>
</dbReference>
<keyword evidence="3" id="KW-1185">Reference proteome</keyword>
<protein>
    <submittedName>
        <fullName evidence="2">Uncharacterized protein</fullName>
    </submittedName>
</protein>
<gene>
    <name evidence="2" type="ORF">PDUR_18670</name>
</gene>
<feature type="region of interest" description="Disordered" evidence="1">
    <location>
        <begin position="13"/>
        <end position="61"/>
    </location>
</feature>
<feature type="compositionally biased region" description="Low complexity" evidence="1">
    <location>
        <begin position="34"/>
        <end position="43"/>
    </location>
</feature>
<proteinExistence type="predicted"/>
<evidence type="ECO:0000313" key="3">
    <source>
        <dbReference type="Proteomes" id="UP000029409"/>
    </source>
</evidence>
<dbReference type="eggNOG" id="ENOG50307HC">
    <property type="taxonomic scope" value="Bacteria"/>
</dbReference>
<sequence length="61" mass="6934">MLRRLIDKLIHSVGHSKHERHGGSSGNYRRPMHYRNSSSSRPGYGSGRGHGYYKNRYGSSS</sequence>
<evidence type="ECO:0000256" key="1">
    <source>
        <dbReference type="SAM" id="MobiDB-lite"/>
    </source>
</evidence>
<organism evidence="2 3">
    <name type="scientific">Paenibacillus durus</name>
    <name type="common">Paenibacillus azotofixans</name>
    <dbReference type="NCBI Taxonomy" id="44251"/>
    <lineage>
        <taxon>Bacteria</taxon>
        <taxon>Bacillati</taxon>
        <taxon>Bacillota</taxon>
        <taxon>Bacilli</taxon>
        <taxon>Bacillales</taxon>
        <taxon>Paenibacillaceae</taxon>
        <taxon>Paenibacillus</taxon>
    </lineage>
</organism>
<evidence type="ECO:0000313" key="2">
    <source>
        <dbReference type="EMBL" id="AIQ13716.1"/>
    </source>
</evidence>
<reference evidence="2 3" key="1">
    <citation type="submission" date="2014-08" db="EMBL/GenBank/DDBJ databases">
        <title>Comparative genomics of the Paenibacillus odorifer group.</title>
        <authorList>
            <person name="den Bakker H.C."/>
            <person name="Tsai Y.-C."/>
            <person name="Martin N."/>
            <person name="Korlach J."/>
            <person name="Wiedmann M."/>
        </authorList>
    </citation>
    <scope>NUCLEOTIDE SEQUENCE [LARGE SCALE GENOMIC DNA]</scope>
    <source>
        <strain evidence="2 3">DSM 1735</strain>
    </source>
</reference>
<dbReference type="AlphaFoldDB" id="A0A089HNX6"/>
<dbReference type="EMBL" id="CP009288">
    <property type="protein sequence ID" value="AIQ13716.1"/>
    <property type="molecule type" value="Genomic_DNA"/>
</dbReference>
<accession>A0A089HNX6</accession>
<name>A0A089HNX6_PAEDU</name>
<dbReference type="KEGG" id="pdu:PDUR_18670"/>